<proteinExistence type="predicted"/>
<sequence>MTAEQRAELVKCIVKDGSYKKLAFNECREMAKALNLNLEQVLRVYYDMRQKHLNSFQGVPNTQVKNTCAVYNTHPSSLKRKKMSSEATLSKHLKVNPTDELFEDFHLEPVEEHDVHEQQEQHSSFISQWALPKLKHTRQTKFSWTEEADRQLLIQYARQRAAQGARRGTDWASMTHLPAPPDTCRRRMAVLRRDKNFTKALMRLCNLLTQRYSHHLDKAQKINLVDDGEDDQQSELQEEQWDNFGEPKIKMAFDEVLIFKQIAKMDAAKGAGSVSEGTHRTFTATPSEVENHCGRQHVNSSQRASCYRLPGNFIKHLNGVINITRQVHESLAISNAVELLKLVFLSTSNSAEVPNLLAETLRCYSEIDLFSAFNYLKEKKIMVGSNGSQPYVLSQHFLHSLSLSQFPTNTGKRAARFASWICERETELMEGTVNLTSDLQCGDILNLLALVSSEELSISPVLPDEGIGEAEDSRSLKRKFDDNESGDVDKVKKRQYHSLQESEIFSRREKGFPGITVSLSRSVISRSNVYEFLKDEIESPLQPGEDVDFFAALGQKISSSSPIDYMKEASDFSSVIPISISCSESQWEAMSNYAEQVMRHSVEEQPQIYPVVFQTTYTAIQNAGDQGLSMQEVSAVINMQGAKMAEYVVDVLQAFGQAVKVNGYDSVHVVDALYRSKYSLTSKAAPYQVLEMAAPMNSPRVNGNRKVAKKHGTSGSEVDSQMGATLSVNDVHKITILNLSEEVRQHSNADGLEVCAHSNMISTVVGKDENFHASFPGIFCPILPWINGDGTTNDIVYRGLTRRILGIVMQNPGISEDNVLHQMEALNPQSCRKLLELMILDNHLLVRKMLQTTSYGPPSLLKSLLGSRFRRPEYVSREHYFANPMSASLL</sequence>
<reference evidence="4" key="1">
    <citation type="submission" date="2023-05" db="EMBL/GenBank/DDBJ databases">
        <title>Nepenthes gracilis genome sequencing.</title>
        <authorList>
            <person name="Fukushima K."/>
        </authorList>
    </citation>
    <scope>NUCLEOTIDE SEQUENCE</scope>
    <source>
        <strain evidence="4">SING2019-196</strain>
    </source>
</reference>
<evidence type="ECO:0000313" key="4">
    <source>
        <dbReference type="EMBL" id="GMH18149.1"/>
    </source>
</evidence>
<dbReference type="GO" id="GO:0042791">
    <property type="term" value="P:5S class rRNA transcription by RNA polymerase III"/>
    <property type="evidence" value="ECO:0007669"/>
    <property type="project" value="TreeGrafter"/>
</dbReference>
<dbReference type="Pfam" id="PF20222">
    <property type="entry name" value="DUF6581"/>
    <property type="match status" value="1"/>
</dbReference>
<gene>
    <name evidence="4" type="ORF">Nepgr_019990</name>
</gene>
<evidence type="ECO:0000259" key="2">
    <source>
        <dbReference type="Pfam" id="PF20222"/>
    </source>
</evidence>
<evidence type="ECO:0000256" key="1">
    <source>
        <dbReference type="SAM" id="MobiDB-lite"/>
    </source>
</evidence>
<dbReference type="InterPro" id="IPR046488">
    <property type="entry name" value="Sfc3/Tfc3_C"/>
</dbReference>
<dbReference type="GO" id="GO:0006384">
    <property type="term" value="P:transcription initiation at RNA polymerase III promoter"/>
    <property type="evidence" value="ECO:0007669"/>
    <property type="project" value="InterPro"/>
</dbReference>
<dbReference type="InterPro" id="IPR044210">
    <property type="entry name" value="Tfc3-like"/>
</dbReference>
<evidence type="ECO:0000259" key="3">
    <source>
        <dbReference type="Pfam" id="PF24655"/>
    </source>
</evidence>
<dbReference type="EMBL" id="BSYO01000018">
    <property type="protein sequence ID" value="GMH18149.1"/>
    <property type="molecule type" value="Genomic_DNA"/>
</dbReference>
<dbReference type="GO" id="GO:0000127">
    <property type="term" value="C:transcription factor TFIIIC complex"/>
    <property type="evidence" value="ECO:0007669"/>
    <property type="project" value="InterPro"/>
</dbReference>
<dbReference type="InterPro" id="IPR056062">
    <property type="entry name" value="DUF7645"/>
</dbReference>
<name>A0AAD3XVL3_NEPGR</name>
<keyword evidence="5" id="KW-1185">Reference proteome</keyword>
<comment type="caution">
    <text evidence="4">The sequence shown here is derived from an EMBL/GenBank/DDBJ whole genome shotgun (WGS) entry which is preliminary data.</text>
</comment>
<evidence type="ECO:0000313" key="5">
    <source>
        <dbReference type="Proteomes" id="UP001279734"/>
    </source>
</evidence>
<feature type="domain" description="DUF7645" evidence="3">
    <location>
        <begin position="1"/>
        <end position="57"/>
    </location>
</feature>
<accession>A0AAD3XVL3</accession>
<feature type="region of interest" description="Disordered" evidence="1">
    <location>
        <begin position="700"/>
        <end position="720"/>
    </location>
</feature>
<dbReference type="PANTHER" id="PTHR15180:SF1">
    <property type="entry name" value="GENERAL TRANSCRIPTION FACTOR 3C POLYPEPTIDE 1"/>
    <property type="match status" value="1"/>
</dbReference>
<protein>
    <submittedName>
        <fullName evidence="4">Uncharacterized protein</fullName>
    </submittedName>
</protein>
<dbReference type="Proteomes" id="UP001279734">
    <property type="component" value="Unassembled WGS sequence"/>
</dbReference>
<organism evidence="4 5">
    <name type="scientific">Nepenthes gracilis</name>
    <name type="common">Slender pitcher plant</name>
    <dbReference type="NCBI Taxonomy" id="150966"/>
    <lineage>
        <taxon>Eukaryota</taxon>
        <taxon>Viridiplantae</taxon>
        <taxon>Streptophyta</taxon>
        <taxon>Embryophyta</taxon>
        <taxon>Tracheophyta</taxon>
        <taxon>Spermatophyta</taxon>
        <taxon>Magnoliopsida</taxon>
        <taxon>eudicotyledons</taxon>
        <taxon>Gunneridae</taxon>
        <taxon>Pentapetalae</taxon>
        <taxon>Caryophyllales</taxon>
        <taxon>Nepenthaceae</taxon>
        <taxon>Nepenthes</taxon>
    </lineage>
</organism>
<feature type="domain" description="Transcription factor tau subunit sfc3/Tfc3 C-terminal" evidence="2">
    <location>
        <begin position="142"/>
        <end position="477"/>
    </location>
</feature>
<dbReference type="PANTHER" id="PTHR15180">
    <property type="entry name" value="GENERAL TRANSCRIPTION FACTOR 3C POLYPEPTIDE 1"/>
    <property type="match status" value="1"/>
</dbReference>
<dbReference type="GO" id="GO:0003677">
    <property type="term" value="F:DNA binding"/>
    <property type="evidence" value="ECO:0007669"/>
    <property type="project" value="InterPro"/>
</dbReference>
<dbReference type="AlphaFoldDB" id="A0AAD3XVL3"/>
<dbReference type="Pfam" id="PF24655">
    <property type="entry name" value="DUF7645"/>
    <property type="match status" value="1"/>
</dbReference>